<proteinExistence type="predicted"/>
<name>A0ABN6SZ78_9MOLU</name>
<evidence type="ECO:0000256" key="1">
    <source>
        <dbReference type="SAM" id="Coils"/>
    </source>
</evidence>
<gene>
    <name evidence="2" type="ORF">SHM_20680</name>
</gene>
<organism evidence="2 3">
    <name type="scientific">Spiroplasma ixodetis</name>
    <dbReference type="NCBI Taxonomy" id="2141"/>
    <lineage>
        <taxon>Bacteria</taxon>
        <taxon>Bacillati</taxon>
        <taxon>Mycoplasmatota</taxon>
        <taxon>Mollicutes</taxon>
        <taxon>Entomoplasmatales</taxon>
        <taxon>Spiroplasmataceae</taxon>
        <taxon>Spiroplasma</taxon>
    </lineage>
</organism>
<reference evidence="2 3" key="1">
    <citation type="journal article" date="2022" name="Front. Microbiol.">
        <title>Male-killing mechanisms vary between Spiroplasma species.</title>
        <authorList>
            <person name="Arai H."/>
            <person name="Inoue M."/>
            <person name="Kageyama D."/>
        </authorList>
    </citation>
    <scope>NUCLEOTIDE SEQUENCE [LARGE SCALE GENOMIC DNA]</scope>
    <source>
        <strain evidence="3">sHm</strain>
    </source>
</reference>
<feature type="coiled-coil region" evidence="1">
    <location>
        <begin position="263"/>
        <end position="290"/>
    </location>
</feature>
<accession>A0ABN6SZ78</accession>
<dbReference type="Proteomes" id="UP001163387">
    <property type="component" value="Chromosome"/>
</dbReference>
<protein>
    <recommendedName>
        <fullName evidence="4">Adhesin P123</fullName>
    </recommendedName>
</protein>
<sequence>MINKLWTDVSLENYNNWYPLTGKITETPQQYIQTWPNINDWFITFAIRAQNDINAYLDFILSKFPFDSFKDELIKETLRDMVYVMVEHWVFNRTPIEFNVDATIQFNNGNQFSANSTPTINVWDLAPSRMKIWARLTELKQIFSSYNDDEIDVEKIDLKAFYTRNQVDELIKEQKEFTLLKQIKLYDDLVDDNENEIYRGPVSKFINKGYVATDYDKETETMILDWPDEIGTLPPEALQNNPQIGDYTHAPTCDFSAKQQKRITTNENEITKLNSELTKTNENIDDIKNNWFNIETSPLWKKVENNNIEMLKWYFIKISYQYSTENNFMKFYKIIKIYLNNIFHEFELLNVDSMTYKEQIQNKNILNIGTIYYDNRNKKFRGGGNSYPERGKINLIGDIQEIYQYQGIDTPTEFISEEGTERDYYTKLETNNLLDKKQDKLTAGENIKIDENNKISATGGSTDLTDYYKKEEIDKKLEDDLGEINRKKQDITDNDLETTNKTVVGAINENKSNIDKKQDKENWKIIGKSLDNRTWEDFALSFNKYYRVFITWDKPPFNQTSVKLKIEFKSSAYIGGDYMLVKGKIDNEDASLIIKLGTVDGNKSQLIIIGGNKQYGNIFSLEELQDTIKVDIKSKLQIRSGSLTTNEIEENIWDIELKNNPTPSPSGSNWKEVGTREKNKWDNWQITYNFIVNKRYRVYYSWNIYNPVFAIQEFIITDNKIAGVEIEVFNNNSNVLVLSVNHAKFITIYSLKGNVKGNTWKLEELQE</sequence>
<dbReference type="RefSeq" id="WP_281748202.1">
    <property type="nucleotide sequence ID" value="NZ_AP026933.1"/>
</dbReference>
<dbReference type="EMBL" id="AP026933">
    <property type="protein sequence ID" value="BDT04422.1"/>
    <property type="molecule type" value="Genomic_DNA"/>
</dbReference>
<keyword evidence="3" id="KW-1185">Reference proteome</keyword>
<keyword evidence="1" id="KW-0175">Coiled coil</keyword>
<evidence type="ECO:0008006" key="4">
    <source>
        <dbReference type="Google" id="ProtNLM"/>
    </source>
</evidence>
<evidence type="ECO:0000313" key="3">
    <source>
        <dbReference type="Proteomes" id="UP001163387"/>
    </source>
</evidence>
<evidence type="ECO:0000313" key="2">
    <source>
        <dbReference type="EMBL" id="BDT04422.1"/>
    </source>
</evidence>